<reference evidence="1 2" key="1">
    <citation type="journal article" date="2016" name="Nat. Commun.">
        <title>Ectomycorrhizal ecology is imprinted in the genome of the dominant symbiotic fungus Cenococcum geophilum.</title>
        <authorList>
            <consortium name="DOE Joint Genome Institute"/>
            <person name="Peter M."/>
            <person name="Kohler A."/>
            <person name="Ohm R.A."/>
            <person name="Kuo A."/>
            <person name="Krutzmann J."/>
            <person name="Morin E."/>
            <person name="Arend M."/>
            <person name="Barry K.W."/>
            <person name="Binder M."/>
            <person name="Choi C."/>
            <person name="Clum A."/>
            <person name="Copeland A."/>
            <person name="Grisel N."/>
            <person name="Haridas S."/>
            <person name="Kipfer T."/>
            <person name="LaButti K."/>
            <person name="Lindquist E."/>
            <person name="Lipzen A."/>
            <person name="Maire R."/>
            <person name="Meier B."/>
            <person name="Mihaltcheva S."/>
            <person name="Molinier V."/>
            <person name="Murat C."/>
            <person name="Poggeler S."/>
            <person name="Quandt C.A."/>
            <person name="Sperisen C."/>
            <person name="Tritt A."/>
            <person name="Tisserant E."/>
            <person name="Crous P.W."/>
            <person name="Henrissat B."/>
            <person name="Nehls U."/>
            <person name="Egli S."/>
            <person name="Spatafora J.W."/>
            <person name="Grigoriev I.V."/>
            <person name="Martin F.M."/>
        </authorList>
    </citation>
    <scope>NUCLEOTIDE SEQUENCE [LARGE SCALE GENOMIC DNA]</scope>
    <source>
        <strain evidence="1 2">CBS 207.34</strain>
    </source>
</reference>
<accession>A0A8E2F6Z1</accession>
<dbReference type="InterPro" id="IPR011990">
    <property type="entry name" value="TPR-like_helical_dom_sf"/>
</dbReference>
<dbReference type="OrthoDB" id="414698at2759"/>
<protein>
    <recommendedName>
        <fullName evidence="3">DUF924-domain-containing protein</fullName>
    </recommendedName>
</protein>
<organism evidence="1 2">
    <name type="scientific">Glonium stellatum</name>
    <dbReference type="NCBI Taxonomy" id="574774"/>
    <lineage>
        <taxon>Eukaryota</taxon>
        <taxon>Fungi</taxon>
        <taxon>Dikarya</taxon>
        <taxon>Ascomycota</taxon>
        <taxon>Pezizomycotina</taxon>
        <taxon>Dothideomycetes</taxon>
        <taxon>Pleosporomycetidae</taxon>
        <taxon>Gloniales</taxon>
        <taxon>Gloniaceae</taxon>
        <taxon>Glonium</taxon>
    </lineage>
</organism>
<dbReference type="Proteomes" id="UP000250140">
    <property type="component" value="Unassembled WGS sequence"/>
</dbReference>
<sequence length="266" mass="30237">MASLRPFALNKDIFNPGLYKRVQSVWFAGLPKGATIPTPELAKQWWMASPEEKASFDTTCRTNFLRALESIGPDKYQIPITPSPAIAEPFIRGITEQSPENDESSASVALSFIILLDQIPRNIFRTASTLPLVYNHYDVIALSLIRHLISPDSPVPRPDHYPLYRLSAAHRFWLYMPFMHSESLADHQIIAKLLAEFRAELVEAGPKYEDTMTYLDRGAGHQKTHASIVERFGRYPHRNDVLERQATEEERKWLEEGGETFGIGKS</sequence>
<keyword evidence="2" id="KW-1185">Reference proteome</keyword>
<proteinExistence type="predicted"/>
<dbReference type="EMBL" id="KV749024">
    <property type="protein sequence ID" value="OCL11616.1"/>
    <property type="molecule type" value="Genomic_DNA"/>
</dbReference>
<dbReference type="Gene3D" id="1.20.58.320">
    <property type="entry name" value="TPR-like"/>
    <property type="match status" value="1"/>
</dbReference>
<dbReference type="AlphaFoldDB" id="A0A8E2F6Z1"/>
<dbReference type="SUPFAM" id="SSF48452">
    <property type="entry name" value="TPR-like"/>
    <property type="match status" value="1"/>
</dbReference>
<dbReference type="Gene3D" id="1.25.40.10">
    <property type="entry name" value="Tetratricopeptide repeat domain"/>
    <property type="match status" value="1"/>
</dbReference>
<dbReference type="InterPro" id="IPR010323">
    <property type="entry name" value="DUF924"/>
</dbReference>
<evidence type="ECO:0000313" key="1">
    <source>
        <dbReference type="EMBL" id="OCL11616.1"/>
    </source>
</evidence>
<gene>
    <name evidence="1" type="ORF">AOQ84DRAFT_352966</name>
</gene>
<dbReference type="Pfam" id="PF06041">
    <property type="entry name" value="DUF924"/>
    <property type="match status" value="1"/>
</dbReference>
<evidence type="ECO:0008006" key="3">
    <source>
        <dbReference type="Google" id="ProtNLM"/>
    </source>
</evidence>
<name>A0A8E2F6Z1_9PEZI</name>
<evidence type="ECO:0000313" key="2">
    <source>
        <dbReference type="Proteomes" id="UP000250140"/>
    </source>
</evidence>